<dbReference type="GO" id="GO:0016491">
    <property type="term" value="F:oxidoreductase activity"/>
    <property type="evidence" value="ECO:0007669"/>
    <property type="project" value="InterPro"/>
</dbReference>
<feature type="domain" description="YHS" evidence="1">
    <location>
        <begin position="27"/>
        <end position="72"/>
    </location>
</feature>
<accession>A0A383B605</accession>
<dbReference type="EMBL" id="UINC01197368">
    <property type="protein sequence ID" value="SVE14818.1"/>
    <property type="molecule type" value="Genomic_DNA"/>
</dbReference>
<reference evidence="2" key="1">
    <citation type="submission" date="2018-05" db="EMBL/GenBank/DDBJ databases">
        <authorList>
            <person name="Lanie J.A."/>
            <person name="Ng W.-L."/>
            <person name="Kazmierczak K.M."/>
            <person name="Andrzejewski T.M."/>
            <person name="Davidsen T.M."/>
            <person name="Wayne K.J."/>
            <person name="Tettelin H."/>
            <person name="Glass J.I."/>
            <person name="Rusch D."/>
            <person name="Podicherti R."/>
            <person name="Tsui H.-C.T."/>
            <person name="Winkler M.E."/>
        </authorList>
    </citation>
    <scope>NUCLEOTIDE SEQUENCE</scope>
</reference>
<name>A0A383B605_9ZZZZ</name>
<evidence type="ECO:0000313" key="2">
    <source>
        <dbReference type="EMBL" id="SVE14818.1"/>
    </source>
</evidence>
<dbReference type="InterPro" id="IPR012348">
    <property type="entry name" value="RNR-like"/>
</dbReference>
<protein>
    <recommendedName>
        <fullName evidence="1">YHS domain-containing protein</fullName>
    </recommendedName>
</protein>
<dbReference type="Gene3D" id="1.10.620.20">
    <property type="entry name" value="Ribonucleotide Reductase, subunit A"/>
    <property type="match status" value="1"/>
</dbReference>
<gene>
    <name evidence="2" type="ORF">METZ01_LOCUS467672</name>
</gene>
<organism evidence="2">
    <name type="scientific">marine metagenome</name>
    <dbReference type="NCBI Taxonomy" id="408172"/>
    <lineage>
        <taxon>unclassified sequences</taxon>
        <taxon>metagenomes</taxon>
        <taxon>ecological metagenomes</taxon>
    </lineage>
</organism>
<dbReference type="Pfam" id="PF04945">
    <property type="entry name" value="YHS"/>
    <property type="match status" value="1"/>
</dbReference>
<dbReference type="AlphaFoldDB" id="A0A383B605"/>
<proteinExistence type="predicted"/>
<evidence type="ECO:0000259" key="1">
    <source>
        <dbReference type="Pfam" id="PF04945"/>
    </source>
</evidence>
<sequence length="79" mass="8763">NFSNKQTYNSKTTVKIPFLRIKSEVAIDPVCNMKVNTDNPPGGTSTFQGNAYYFCGLGCRIAFEEDPQGYISGEKSIEM</sequence>
<feature type="non-terminal residue" evidence="2">
    <location>
        <position position="1"/>
    </location>
</feature>
<dbReference type="InterPro" id="IPR007029">
    <property type="entry name" value="YHS_dom"/>
</dbReference>